<dbReference type="Proteomes" id="UP000199632">
    <property type="component" value="Unassembled WGS sequence"/>
</dbReference>
<evidence type="ECO:0000313" key="2">
    <source>
        <dbReference type="Proteomes" id="UP000199632"/>
    </source>
</evidence>
<name>A0A1H3MMW8_9ACTN</name>
<evidence type="ECO:0000313" key="1">
    <source>
        <dbReference type="EMBL" id="SDY78072.1"/>
    </source>
</evidence>
<protein>
    <submittedName>
        <fullName evidence="1">Uncharacterized protein</fullName>
    </submittedName>
</protein>
<reference evidence="2" key="1">
    <citation type="submission" date="2016-10" db="EMBL/GenBank/DDBJ databases">
        <authorList>
            <person name="Varghese N."/>
            <person name="Submissions S."/>
        </authorList>
    </citation>
    <scope>NUCLEOTIDE SEQUENCE [LARGE SCALE GENOMIC DNA]</scope>
    <source>
        <strain evidence="2">DSM 44718</strain>
    </source>
</reference>
<sequence>MPDLVWNDVAHYFEVDGSLRDAYVFGVSMVDWQHVVDVARARGWRLDYTADGLPLPLPQKVSDIFTGREETGTTLSIWPVADIAVNTHFFADDEIEFDFDPQELQGQDRLDVLCAFLRAMGSALNKPVVFTPENNPNRPLLTYIPSSDRVTAMPGSTAEQGTALHA</sequence>
<gene>
    <name evidence="1" type="ORF">SAMN05421684_1514</name>
</gene>
<dbReference type="OrthoDB" id="7875217at2"/>
<organism evidence="1 2">
    <name type="scientific">Asanoa ishikariensis</name>
    <dbReference type="NCBI Taxonomy" id="137265"/>
    <lineage>
        <taxon>Bacteria</taxon>
        <taxon>Bacillati</taxon>
        <taxon>Actinomycetota</taxon>
        <taxon>Actinomycetes</taxon>
        <taxon>Micromonosporales</taxon>
        <taxon>Micromonosporaceae</taxon>
        <taxon>Asanoa</taxon>
    </lineage>
</organism>
<dbReference type="RefSeq" id="WP_090788696.1">
    <property type="nucleotide sequence ID" value="NZ_BOND01000018.1"/>
</dbReference>
<proteinExistence type="predicted"/>
<keyword evidence="2" id="KW-1185">Reference proteome</keyword>
<accession>A0A1H3MMW8</accession>
<dbReference type="AlphaFoldDB" id="A0A1H3MMW8"/>
<dbReference type="EMBL" id="FNQB01000001">
    <property type="protein sequence ID" value="SDY78072.1"/>
    <property type="molecule type" value="Genomic_DNA"/>
</dbReference>
<dbReference type="STRING" id="137265.SAMN05421684_1514"/>